<dbReference type="AlphaFoldDB" id="A0A067TQ96"/>
<name>A0A067TQ96_GALM3</name>
<gene>
    <name evidence="2" type="ORF">GALMADRAFT_240567</name>
</gene>
<sequence>MMKFAILNSFLVSVVLLSVGVQAAGPVTLYRAGVDGDSPSEPSETILSLVAVGVGSDGGTTYSEVEVNSGLVTLSLPTGTPVFTTFSATATVTDLFVEHASWIYRSYADSSKKFNGFEQNCSFVDASKQSANCVEIFRLVVGGTTTQATTQTVTETVKPWYTYTGPQPTSSGLTRYASSLWLPVSAFGIVLASVYCQ</sequence>
<dbReference type="HOGENOM" id="CLU_1415267_0_0_1"/>
<dbReference type="EMBL" id="KL142370">
    <property type="protein sequence ID" value="KDR82084.1"/>
    <property type="molecule type" value="Genomic_DNA"/>
</dbReference>
<protein>
    <submittedName>
        <fullName evidence="2">Uncharacterized protein</fullName>
    </submittedName>
</protein>
<dbReference type="OrthoDB" id="2929351at2759"/>
<accession>A0A067TQ96</accession>
<evidence type="ECO:0000313" key="3">
    <source>
        <dbReference type="Proteomes" id="UP000027222"/>
    </source>
</evidence>
<keyword evidence="1" id="KW-0732">Signal</keyword>
<evidence type="ECO:0000256" key="1">
    <source>
        <dbReference type="SAM" id="SignalP"/>
    </source>
</evidence>
<dbReference type="Proteomes" id="UP000027222">
    <property type="component" value="Unassembled WGS sequence"/>
</dbReference>
<organism evidence="2 3">
    <name type="scientific">Galerina marginata (strain CBS 339.88)</name>
    <dbReference type="NCBI Taxonomy" id="685588"/>
    <lineage>
        <taxon>Eukaryota</taxon>
        <taxon>Fungi</taxon>
        <taxon>Dikarya</taxon>
        <taxon>Basidiomycota</taxon>
        <taxon>Agaricomycotina</taxon>
        <taxon>Agaricomycetes</taxon>
        <taxon>Agaricomycetidae</taxon>
        <taxon>Agaricales</taxon>
        <taxon>Agaricineae</taxon>
        <taxon>Strophariaceae</taxon>
        <taxon>Galerina</taxon>
    </lineage>
</organism>
<feature type="signal peptide" evidence="1">
    <location>
        <begin position="1"/>
        <end position="23"/>
    </location>
</feature>
<keyword evidence="3" id="KW-1185">Reference proteome</keyword>
<feature type="chain" id="PRO_5001647128" evidence="1">
    <location>
        <begin position="24"/>
        <end position="197"/>
    </location>
</feature>
<evidence type="ECO:0000313" key="2">
    <source>
        <dbReference type="EMBL" id="KDR82084.1"/>
    </source>
</evidence>
<reference evidence="3" key="1">
    <citation type="journal article" date="2014" name="Proc. Natl. Acad. Sci. U.S.A.">
        <title>Extensive sampling of basidiomycete genomes demonstrates inadequacy of the white-rot/brown-rot paradigm for wood decay fungi.</title>
        <authorList>
            <person name="Riley R."/>
            <person name="Salamov A.A."/>
            <person name="Brown D.W."/>
            <person name="Nagy L.G."/>
            <person name="Floudas D."/>
            <person name="Held B.W."/>
            <person name="Levasseur A."/>
            <person name="Lombard V."/>
            <person name="Morin E."/>
            <person name="Otillar R."/>
            <person name="Lindquist E.A."/>
            <person name="Sun H."/>
            <person name="LaButti K.M."/>
            <person name="Schmutz J."/>
            <person name="Jabbour D."/>
            <person name="Luo H."/>
            <person name="Baker S.E."/>
            <person name="Pisabarro A.G."/>
            <person name="Walton J.D."/>
            <person name="Blanchette R.A."/>
            <person name="Henrissat B."/>
            <person name="Martin F."/>
            <person name="Cullen D."/>
            <person name="Hibbett D.S."/>
            <person name="Grigoriev I.V."/>
        </authorList>
    </citation>
    <scope>NUCLEOTIDE SEQUENCE [LARGE SCALE GENOMIC DNA]</scope>
    <source>
        <strain evidence="3">CBS 339.88</strain>
    </source>
</reference>
<proteinExistence type="predicted"/>